<reference evidence="1 2" key="1">
    <citation type="submission" date="2014-11" db="EMBL/GenBank/DDBJ databases">
        <title>Draft Genome Sequences of Paenibacillus polymyxa NRRL B-30509 and Paenibacillus terrae NRRL B-30644, Strains from a Poultry Environment that Produce Tridecaptin A and Paenicidins.</title>
        <authorList>
            <person name="van Belkum M.J."/>
            <person name="Lohans C.T."/>
            <person name="Vederas J.C."/>
        </authorList>
    </citation>
    <scope>NUCLEOTIDE SEQUENCE [LARGE SCALE GENOMIC DNA]</scope>
    <source>
        <strain evidence="1 2">NRRL B-30644</strain>
    </source>
</reference>
<accession>A0A0D7XA67</accession>
<dbReference type="Proteomes" id="UP000032534">
    <property type="component" value="Unassembled WGS sequence"/>
</dbReference>
<name>A0A0D7XA67_9BACL</name>
<organism evidence="1 2">
    <name type="scientific">Paenibacillus terrae</name>
    <dbReference type="NCBI Taxonomy" id="159743"/>
    <lineage>
        <taxon>Bacteria</taxon>
        <taxon>Bacillati</taxon>
        <taxon>Bacillota</taxon>
        <taxon>Bacilli</taxon>
        <taxon>Bacillales</taxon>
        <taxon>Paenibacillaceae</taxon>
        <taxon>Paenibacillus</taxon>
    </lineage>
</organism>
<dbReference type="Gene3D" id="2.160.20.110">
    <property type="match status" value="2"/>
</dbReference>
<sequence>MAGSVIRNYTIEVDKINKKSVFSIYPYPVEVLTPNGWESIKEEFEELQEKKLDVNDTLTPDEEQMYQEYKQLADSFYENKIASTIILDTVDPTGIDIVGRDRVQHVLDAETREQIPFGREFAYVHGASNLSGTIILPYDDYSDVYVVSDADEDGVAELTYVKTKEETDGVRPYYEKIEGQTYIYVDHFSGGGGTQADPYIVSTEQDLDDVRKKPGAWYMQDRDIVMGSFQSGEGFTPIGNSSASLLFTGVYDGNGYSIKSLYMNQDRNYVGLFGYTRLATIRNLRLFDPSITNKKGYTGALIGCAYNTLIYNCNVISGVVEGQNGYVGGLIGYFYQDNSSYSGSSIINYSYNYKCSVRSADNIAGGLIGDVTRQSGGLSIAYCYSTGTVEDITLARERSNIGGFIGSSNIAAAITNCYWDIETSGVQTSAAGVGKSTSELKTASTFVNWDFAIYWYMSQDYNGGYPEHRQFIRYQNGTGKKEDPFIILTEFDLAQMRWFRNESYFKFEDDIKITQFQAEDGFYPIGFNLVGKESYFKGYVDGGGRCVANLFIYRPNDSFVSLFGYMMGGWIKNLDIIDCNVTGFHYTSALTGQVSKSTISNCHVDTFSYCKVTSTGSHGAGLVGQLTTDGIVEDCSVNVTVVGVSYTGVFAGYVTGNGIIRRCYASGKGESTGDYLGGFLGYGISSSIVEDCCTVAELNGKTVGGFGGNTATLTIRRCLALGKAFASSTWSGFIYTGSGVFSDNYFDKELYKNASSTGGSGLTTREMKFRGTYSNTAWNFDDIWIMDPKYNDGYPALRKLLPLDLPLLGFRNEFGKYYTDNAGERLRYLEFGTLVASQTSSPKPVWLQNNADFPVNQLKTWVDSATVAKGMEIDLSMSDTPFLPAQELAFNGTLARGSAEKFYVRIKSDIAVKTGGTFDLRAKASPM</sequence>
<evidence type="ECO:0000313" key="2">
    <source>
        <dbReference type="Proteomes" id="UP000032534"/>
    </source>
</evidence>
<comment type="caution">
    <text evidence="1">The sequence shown here is derived from an EMBL/GenBank/DDBJ whole genome shotgun (WGS) entry which is preliminary data.</text>
</comment>
<dbReference type="EMBL" id="JTHP01000003">
    <property type="protein sequence ID" value="KJD47057.1"/>
    <property type="molecule type" value="Genomic_DNA"/>
</dbReference>
<protein>
    <submittedName>
        <fullName evidence="1">Filamentous hemagglutinin</fullName>
    </submittedName>
</protein>
<keyword evidence="2" id="KW-1185">Reference proteome</keyword>
<dbReference type="OrthoDB" id="185675at2"/>
<proteinExistence type="predicted"/>
<dbReference type="RefSeq" id="WP_044644647.1">
    <property type="nucleotide sequence ID" value="NZ_JTHP01000003.1"/>
</dbReference>
<dbReference type="AlphaFoldDB" id="A0A0D7XA67"/>
<gene>
    <name evidence="1" type="ORF">QD47_02570</name>
</gene>
<dbReference type="PATRIC" id="fig|159743.3.peg.552"/>
<evidence type="ECO:0000313" key="1">
    <source>
        <dbReference type="EMBL" id="KJD47057.1"/>
    </source>
</evidence>